<reference evidence="1 2" key="1">
    <citation type="submission" date="2020-08" db="EMBL/GenBank/DDBJ databases">
        <title>Functional genomics of gut bacteria from endangered species of beetles.</title>
        <authorList>
            <person name="Carlos-Shanley C."/>
        </authorList>
    </citation>
    <scope>NUCLEOTIDE SEQUENCE [LARGE SCALE GENOMIC DNA]</scope>
    <source>
        <strain evidence="1 2">S00124</strain>
    </source>
</reference>
<organism evidence="1 2">
    <name type="scientific">Comamonas odontotermitis</name>
    <dbReference type="NCBI Taxonomy" id="379895"/>
    <lineage>
        <taxon>Bacteria</taxon>
        <taxon>Pseudomonadati</taxon>
        <taxon>Pseudomonadota</taxon>
        <taxon>Betaproteobacteria</taxon>
        <taxon>Burkholderiales</taxon>
        <taxon>Comamonadaceae</taxon>
        <taxon>Comamonas</taxon>
    </lineage>
</organism>
<dbReference type="Proteomes" id="UP000562492">
    <property type="component" value="Unassembled WGS sequence"/>
</dbReference>
<comment type="caution">
    <text evidence="1">The sequence shown here is derived from an EMBL/GenBank/DDBJ whole genome shotgun (WGS) entry which is preliminary data.</text>
</comment>
<dbReference type="RefSeq" id="WP_184710118.1">
    <property type="nucleotide sequence ID" value="NZ_JACHKZ010000023.1"/>
</dbReference>
<gene>
    <name evidence="1" type="ORF">HNP33_003241</name>
</gene>
<proteinExistence type="predicted"/>
<keyword evidence="2" id="KW-1185">Reference proteome</keyword>
<dbReference type="EMBL" id="JACHKZ010000023">
    <property type="protein sequence ID" value="MBB6579131.1"/>
    <property type="molecule type" value="Genomic_DNA"/>
</dbReference>
<protein>
    <submittedName>
        <fullName evidence="1">Uncharacterized protein</fullName>
    </submittedName>
</protein>
<name>A0ABR6RIY6_9BURK</name>
<sequence length="60" mass="6490">MFVLQANPDNHRKPLSAFTTMLSAARQTEPTNYVFGAFLALPGSASEPGIERSVFATAFD</sequence>
<evidence type="ECO:0000313" key="2">
    <source>
        <dbReference type="Proteomes" id="UP000562492"/>
    </source>
</evidence>
<evidence type="ECO:0000313" key="1">
    <source>
        <dbReference type="EMBL" id="MBB6579131.1"/>
    </source>
</evidence>
<accession>A0ABR6RIY6</accession>